<evidence type="ECO:0000256" key="1">
    <source>
        <dbReference type="SAM" id="MobiDB-lite"/>
    </source>
</evidence>
<proteinExistence type="predicted"/>
<accession>A0ABR2GNA3</accession>
<feature type="region of interest" description="Disordered" evidence="1">
    <location>
        <begin position="300"/>
        <end position="362"/>
    </location>
</feature>
<comment type="caution">
    <text evidence="4">The sequence shown here is derived from an EMBL/GenBank/DDBJ whole genome shotgun (WGS) entry which is preliminary data.</text>
</comment>
<keyword evidence="2" id="KW-1133">Transmembrane helix</keyword>
<feature type="compositionally biased region" description="Basic residues" evidence="1">
    <location>
        <begin position="300"/>
        <end position="309"/>
    </location>
</feature>
<feature type="compositionally biased region" description="Basic and acidic residues" evidence="1">
    <location>
        <begin position="458"/>
        <end position="476"/>
    </location>
</feature>
<feature type="compositionally biased region" description="Low complexity" evidence="1">
    <location>
        <begin position="310"/>
        <end position="355"/>
    </location>
</feature>
<evidence type="ECO:0000256" key="2">
    <source>
        <dbReference type="SAM" id="Phobius"/>
    </source>
</evidence>
<sequence>MIILAIAIFFQITLAISKASNKLKKNLFHPRQQISFISLSDTDSNISMSEGTLNLEQGEQKYVVFNNPYGLVLMRNWKNVLLNVITYDQSGKQINMQPMEEGGPKIGIYFGEYTGTVQMLALQPTSISYATIDFPKDCTYRYVSNTVTRSFTLKASNFLNDSTFCYFNTAQLPITYAVNYSLGDDYLRILTNSDADVNATNKGHFDRTLSVPAFIKIVTGKNIRKNHFVNIKMSSSGDEKPSYKYSDFLKSTTPIYIVGEKKHPKVSKSTISALVVACIVFLALVMFALTYLCASRRRRHRRHHHRHHNGGSSSNTNQNNNNNNNSNSTTNNNNNNNNNNNDHDNSTNNNNNNQNGDENPEEKDVIVNGRYKTPAHVNIELISSQFDQKYKSSNQNFFLRKSSSRFDNDQGLNDYDVENNGYPLNEYHAPSKGILAPTSISQFSDNDVDDEYDEDKDLEGIKEASFKTHQSDSDTD</sequence>
<dbReference type="EMBL" id="JAPFFF010000237">
    <property type="protein sequence ID" value="KAK8835098.1"/>
    <property type="molecule type" value="Genomic_DNA"/>
</dbReference>
<dbReference type="Gene3D" id="1.20.1070.10">
    <property type="entry name" value="Rhodopsin 7-helix transmembrane proteins"/>
    <property type="match status" value="1"/>
</dbReference>
<feature type="region of interest" description="Disordered" evidence="1">
    <location>
        <begin position="437"/>
        <end position="476"/>
    </location>
</feature>
<evidence type="ECO:0000313" key="4">
    <source>
        <dbReference type="EMBL" id="KAK8835098.1"/>
    </source>
</evidence>
<keyword evidence="3" id="KW-0732">Signal</keyword>
<feature type="compositionally biased region" description="Acidic residues" evidence="1">
    <location>
        <begin position="446"/>
        <end position="457"/>
    </location>
</feature>
<feature type="signal peptide" evidence="3">
    <location>
        <begin position="1"/>
        <end position="15"/>
    </location>
</feature>
<dbReference type="EMBL" id="JAPFFF010000018">
    <property type="protein sequence ID" value="KAK8860696.1"/>
    <property type="molecule type" value="Genomic_DNA"/>
</dbReference>
<evidence type="ECO:0000313" key="5">
    <source>
        <dbReference type="EMBL" id="KAK8860696.1"/>
    </source>
</evidence>
<keyword evidence="6" id="KW-1185">Reference proteome</keyword>
<feature type="chain" id="PRO_5045031627" evidence="3">
    <location>
        <begin position="16"/>
        <end position="476"/>
    </location>
</feature>
<protein>
    <submittedName>
        <fullName evidence="4">Uncharacterized protein</fullName>
    </submittedName>
</protein>
<evidence type="ECO:0000256" key="3">
    <source>
        <dbReference type="SAM" id="SignalP"/>
    </source>
</evidence>
<organism evidence="4 6">
    <name type="scientific">Tritrichomonas musculus</name>
    <dbReference type="NCBI Taxonomy" id="1915356"/>
    <lineage>
        <taxon>Eukaryota</taxon>
        <taxon>Metamonada</taxon>
        <taxon>Parabasalia</taxon>
        <taxon>Tritrichomonadida</taxon>
        <taxon>Tritrichomonadidae</taxon>
        <taxon>Tritrichomonas</taxon>
    </lineage>
</organism>
<evidence type="ECO:0000313" key="6">
    <source>
        <dbReference type="Proteomes" id="UP001470230"/>
    </source>
</evidence>
<keyword evidence="2" id="KW-0472">Membrane</keyword>
<name>A0ABR2GNA3_9EUKA</name>
<dbReference type="Proteomes" id="UP001470230">
    <property type="component" value="Unassembled WGS sequence"/>
</dbReference>
<keyword evidence="2" id="KW-0812">Transmembrane</keyword>
<feature type="transmembrane region" description="Helical" evidence="2">
    <location>
        <begin position="271"/>
        <end position="294"/>
    </location>
</feature>
<gene>
    <name evidence="5" type="ORF">M9Y10_012361</name>
    <name evidence="4" type="ORF">M9Y10_018108</name>
</gene>
<reference evidence="4 6" key="1">
    <citation type="submission" date="2024-04" db="EMBL/GenBank/DDBJ databases">
        <title>Tritrichomonas musculus Genome.</title>
        <authorList>
            <person name="Alves-Ferreira E."/>
            <person name="Grigg M."/>
            <person name="Lorenzi H."/>
            <person name="Galac M."/>
        </authorList>
    </citation>
    <scope>NUCLEOTIDE SEQUENCE [LARGE SCALE GENOMIC DNA]</scope>
    <source>
        <strain evidence="4 6">EAF2021</strain>
    </source>
</reference>